<feature type="region of interest" description="Disordered" evidence="1">
    <location>
        <begin position="34"/>
        <end position="53"/>
    </location>
</feature>
<feature type="compositionally biased region" description="Polar residues" evidence="1">
    <location>
        <begin position="207"/>
        <end position="216"/>
    </location>
</feature>
<feature type="compositionally biased region" description="Low complexity" evidence="1">
    <location>
        <begin position="382"/>
        <end position="392"/>
    </location>
</feature>
<feature type="compositionally biased region" description="Polar residues" evidence="1">
    <location>
        <begin position="399"/>
        <end position="408"/>
    </location>
</feature>
<keyword evidence="3" id="KW-1185">Reference proteome</keyword>
<dbReference type="OMA" id="QCYHLPL"/>
<feature type="region of interest" description="Disordered" evidence="1">
    <location>
        <begin position="166"/>
        <end position="233"/>
    </location>
</feature>
<gene>
    <name evidence="2" type="ORF">ABL78_5438</name>
</gene>
<dbReference type="OrthoDB" id="272674at2759"/>
<reference evidence="2 3" key="1">
    <citation type="journal article" date="2015" name="PLoS Pathog.">
        <title>Leptomonas seymouri: Adaptations to the Dixenous Life Cycle Analyzed by Genome Sequencing, Transcriptome Profiling and Co-infection with Leishmania donovani.</title>
        <authorList>
            <person name="Kraeva N."/>
            <person name="Butenko A."/>
            <person name="Hlavacova J."/>
            <person name="Kostygov A."/>
            <person name="Myskova J."/>
            <person name="Grybchuk D."/>
            <person name="Lestinova T."/>
            <person name="Votypka J."/>
            <person name="Volf P."/>
            <person name="Opperdoes F."/>
            <person name="Flegontov P."/>
            <person name="Lukes J."/>
            <person name="Yurchenko V."/>
        </authorList>
    </citation>
    <scope>NUCLEOTIDE SEQUENCE [LARGE SCALE GENOMIC DNA]</scope>
    <source>
        <strain evidence="2 3">ATCC 30220</strain>
    </source>
</reference>
<feature type="compositionally biased region" description="Gly residues" evidence="1">
    <location>
        <begin position="182"/>
        <end position="197"/>
    </location>
</feature>
<dbReference type="AlphaFoldDB" id="A0A0N1HWV5"/>
<dbReference type="VEuPathDB" id="TriTrypDB:Lsey_0183_0170"/>
<organism evidence="2 3">
    <name type="scientific">Leptomonas seymouri</name>
    <dbReference type="NCBI Taxonomy" id="5684"/>
    <lineage>
        <taxon>Eukaryota</taxon>
        <taxon>Discoba</taxon>
        <taxon>Euglenozoa</taxon>
        <taxon>Kinetoplastea</taxon>
        <taxon>Metakinetoplastina</taxon>
        <taxon>Trypanosomatida</taxon>
        <taxon>Trypanosomatidae</taxon>
        <taxon>Leishmaniinae</taxon>
        <taxon>Leptomonas</taxon>
    </lineage>
</organism>
<feature type="compositionally biased region" description="Low complexity" evidence="1">
    <location>
        <begin position="166"/>
        <end position="181"/>
    </location>
</feature>
<dbReference type="Proteomes" id="UP000038009">
    <property type="component" value="Unassembled WGS sequence"/>
</dbReference>
<evidence type="ECO:0000256" key="1">
    <source>
        <dbReference type="SAM" id="MobiDB-lite"/>
    </source>
</evidence>
<accession>A0A0N1HWV5</accession>
<name>A0A0N1HWV5_LEPSE</name>
<evidence type="ECO:0000313" key="2">
    <source>
        <dbReference type="EMBL" id="KPI85518.1"/>
    </source>
</evidence>
<sequence>MQFVFVMKGRGASVPQTLVTDRLLVVATRETVHRKRHGRDRDKKKYAGAGPTAAGAPLQISGIRLRDLCWSASQLSASLSIEKDDLAFHCAIAQTPYVQRRADAELDTVPLRFIVADDLEHVYFNVHEDLLQEGRLVVFTHADNLMHVGIDADAWAEARAAAASAAGSAEVGTHATATTSSGSGGGAGEAAAGGGGANEAHKGGDIGSSSTNNTPSEEAAAAANAQKRQHRSGMMWEEEGRAAVRRLDALHTPHSHFKKEQVLAVVPATVSSDDIKELNELMDQGKITSLDASLADFFCCQCGHLPLLTLTMSCCGAVLCQQCAPTPPTVEGVPAVDRACPVCAEEPLDPPLSHPNRDSTVAKLVKELKVLYYPQLQASRESQQPSTEASTPSTPPFFQPNTPILGSR</sequence>
<dbReference type="EMBL" id="LJSK01000183">
    <property type="protein sequence ID" value="KPI85518.1"/>
    <property type="molecule type" value="Genomic_DNA"/>
</dbReference>
<protein>
    <submittedName>
        <fullName evidence="2">Uncharacterized protein</fullName>
    </submittedName>
</protein>
<comment type="caution">
    <text evidence="2">The sequence shown here is derived from an EMBL/GenBank/DDBJ whole genome shotgun (WGS) entry which is preliminary data.</text>
</comment>
<proteinExistence type="predicted"/>
<feature type="region of interest" description="Disordered" evidence="1">
    <location>
        <begin position="377"/>
        <end position="408"/>
    </location>
</feature>
<evidence type="ECO:0000313" key="3">
    <source>
        <dbReference type="Proteomes" id="UP000038009"/>
    </source>
</evidence>